<evidence type="ECO:0000313" key="8">
    <source>
        <dbReference type="EMBL" id="TBX69263.1"/>
    </source>
</evidence>
<comment type="similarity">
    <text evidence="1">Belongs to the transferase hexapeptide repeat family.</text>
</comment>
<dbReference type="AlphaFoldDB" id="A0A4Q9YZ82"/>
<keyword evidence="3" id="KW-0677">Repeat</keyword>
<keyword evidence="4" id="KW-0012">Acyltransferase</keyword>
<feature type="binding site" evidence="6">
    <location>
        <position position="158"/>
    </location>
    <ligand>
        <name>acetyl-CoA</name>
        <dbReference type="ChEBI" id="CHEBI:57288"/>
    </ligand>
</feature>
<dbReference type="Gene3D" id="2.160.10.10">
    <property type="entry name" value="Hexapeptide repeat proteins"/>
    <property type="match status" value="1"/>
</dbReference>
<evidence type="ECO:0000256" key="3">
    <source>
        <dbReference type="ARBA" id="ARBA00022737"/>
    </source>
</evidence>
<dbReference type="SUPFAM" id="SSF51161">
    <property type="entry name" value="Trimeric LpxA-like enzymes"/>
    <property type="match status" value="1"/>
</dbReference>
<keyword evidence="2 8" id="KW-0808">Transferase</keyword>
<evidence type="ECO:0000256" key="2">
    <source>
        <dbReference type="ARBA" id="ARBA00022679"/>
    </source>
</evidence>
<comment type="caution">
    <text evidence="8">The sequence shown here is derived from an EMBL/GenBank/DDBJ whole genome shotgun (WGS) entry which is preliminary data.</text>
</comment>
<evidence type="ECO:0000256" key="5">
    <source>
        <dbReference type="PIRSR" id="PIRSR620019-1"/>
    </source>
</evidence>
<sequence>MENKVNLYGASGHCKVIVDILHSINKVVGTILDDNPKSTELLGYAVQKSDGFLFDKASQWILSIGNNKVRKRLADMNLDFVNLIHHKAIVSPHSAMGKGNVVMAGAIINPGATVGNHCIINTGAVIEHDCIIEDFAHVSPSVALAGGVRVGEGTHVGIGASVIQGVQIGKWAVIGAGAVILKDVPDFSTVVGNPGRIIKYTNQHE</sequence>
<dbReference type="Pfam" id="PF00132">
    <property type="entry name" value="Hexapep"/>
    <property type="match status" value="1"/>
</dbReference>
<dbReference type="InterPro" id="IPR020019">
    <property type="entry name" value="AcTrfase_PglD-like"/>
</dbReference>
<dbReference type="InterPro" id="IPR001451">
    <property type="entry name" value="Hexapep"/>
</dbReference>
<feature type="binding site" evidence="6">
    <location>
        <position position="137"/>
    </location>
    <ligand>
        <name>acetyl-CoA</name>
        <dbReference type="ChEBI" id="CHEBI:57288"/>
    </ligand>
</feature>
<proteinExistence type="inferred from homology"/>
<dbReference type="InterPro" id="IPR050179">
    <property type="entry name" value="Trans_hexapeptide_repeat"/>
</dbReference>
<evidence type="ECO:0000256" key="6">
    <source>
        <dbReference type="PIRSR" id="PIRSR620019-2"/>
    </source>
</evidence>
<dbReference type="OrthoDB" id="9794407at2"/>
<dbReference type="PANTHER" id="PTHR43300:SF7">
    <property type="entry name" value="UDP-N-ACETYLBACILLOSAMINE N-ACETYLTRANSFERASE"/>
    <property type="match status" value="1"/>
</dbReference>
<dbReference type="Proteomes" id="UP000293300">
    <property type="component" value="Unassembled WGS sequence"/>
</dbReference>
<dbReference type="PROSITE" id="PS00101">
    <property type="entry name" value="HEXAPEP_TRANSFERASES"/>
    <property type="match status" value="1"/>
</dbReference>
<organism evidence="8 9">
    <name type="scientific">Flavobacterium silvisoli</name>
    <dbReference type="NCBI Taxonomy" id="2529433"/>
    <lineage>
        <taxon>Bacteria</taxon>
        <taxon>Pseudomonadati</taxon>
        <taxon>Bacteroidota</taxon>
        <taxon>Flavobacteriia</taxon>
        <taxon>Flavobacteriales</taxon>
        <taxon>Flavobacteriaceae</taxon>
        <taxon>Flavobacterium</taxon>
    </lineage>
</organism>
<dbReference type="InterPro" id="IPR041561">
    <property type="entry name" value="PglD_N"/>
</dbReference>
<dbReference type="CDD" id="cd03360">
    <property type="entry name" value="LbH_AT_putative"/>
    <property type="match status" value="1"/>
</dbReference>
<evidence type="ECO:0000259" key="7">
    <source>
        <dbReference type="Pfam" id="PF17836"/>
    </source>
</evidence>
<dbReference type="EMBL" id="SJPE01000007">
    <property type="protein sequence ID" value="TBX69263.1"/>
    <property type="molecule type" value="Genomic_DNA"/>
</dbReference>
<dbReference type="InterPro" id="IPR011004">
    <property type="entry name" value="Trimer_LpxA-like_sf"/>
</dbReference>
<dbReference type="Gene3D" id="3.40.50.20">
    <property type="match status" value="1"/>
</dbReference>
<dbReference type="Pfam" id="PF17836">
    <property type="entry name" value="PglD_N"/>
    <property type="match status" value="1"/>
</dbReference>
<reference evidence="8 9" key="1">
    <citation type="submission" date="2019-02" db="EMBL/GenBank/DDBJ databases">
        <title>Flavobacterium sp. RD-2-33 isolated from forest soil.</title>
        <authorList>
            <person name="Chaudhary D.K."/>
        </authorList>
    </citation>
    <scope>NUCLEOTIDE SEQUENCE [LARGE SCALE GENOMIC DNA]</scope>
    <source>
        <strain evidence="8 9">RD-2-33</strain>
    </source>
</reference>
<feature type="site" description="Increases basicity of active site His" evidence="5">
    <location>
        <position position="129"/>
    </location>
</feature>
<dbReference type="RefSeq" id="WP_131476037.1">
    <property type="nucleotide sequence ID" value="NZ_SJPE01000007.1"/>
</dbReference>
<feature type="binding site" evidence="6">
    <location>
        <position position="65"/>
    </location>
    <ligand>
        <name>substrate</name>
    </ligand>
</feature>
<keyword evidence="9" id="KW-1185">Reference proteome</keyword>
<evidence type="ECO:0000256" key="1">
    <source>
        <dbReference type="ARBA" id="ARBA00007274"/>
    </source>
</evidence>
<evidence type="ECO:0000313" key="9">
    <source>
        <dbReference type="Proteomes" id="UP000293300"/>
    </source>
</evidence>
<evidence type="ECO:0000256" key="4">
    <source>
        <dbReference type="ARBA" id="ARBA00023315"/>
    </source>
</evidence>
<protein>
    <submittedName>
        <fullName evidence="8">Acetyltransferase</fullName>
    </submittedName>
</protein>
<name>A0A4Q9YZ82_9FLAO</name>
<dbReference type="GO" id="GO:0016746">
    <property type="term" value="F:acyltransferase activity"/>
    <property type="evidence" value="ECO:0007669"/>
    <property type="project" value="UniProtKB-KW"/>
</dbReference>
<dbReference type="InterPro" id="IPR018357">
    <property type="entry name" value="Hexapep_transf_CS"/>
</dbReference>
<dbReference type="PANTHER" id="PTHR43300">
    <property type="entry name" value="ACETYLTRANSFERASE"/>
    <property type="match status" value="1"/>
</dbReference>
<feature type="binding site" evidence="6">
    <location>
        <begin position="11"/>
        <end position="13"/>
    </location>
    <ligand>
        <name>substrate</name>
    </ligand>
</feature>
<accession>A0A4Q9YZ82</accession>
<feature type="domain" description="PglD N-terminal" evidence="7">
    <location>
        <begin position="4"/>
        <end position="75"/>
    </location>
</feature>
<feature type="active site" description="Proton acceptor" evidence="5">
    <location>
        <position position="128"/>
    </location>
</feature>
<gene>
    <name evidence="8" type="ORF">EZL74_07775</name>
</gene>
<dbReference type="NCBIfam" id="TIGR03570">
    <property type="entry name" value="NeuD_NnaD"/>
    <property type="match status" value="1"/>
</dbReference>